<reference evidence="2 3" key="1">
    <citation type="submission" date="2023-08" db="EMBL/GenBank/DDBJ databases">
        <title>Microbacterium sp. nov., isolated from a waste landfill.</title>
        <authorList>
            <person name="Wen W."/>
        </authorList>
    </citation>
    <scope>NUCLEOTIDE SEQUENCE [LARGE SCALE GENOMIC DNA]</scope>
    <source>
        <strain evidence="2 3">ASV81</strain>
    </source>
</reference>
<dbReference type="GO" id="GO:0016787">
    <property type="term" value="F:hydrolase activity"/>
    <property type="evidence" value="ECO:0007669"/>
    <property type="project" value="UniProtKB-KW"/>
</dbReference>
<comment type="caution">
    <text evidence="2">The sequence shown here is derived from an EMBL/GenBank/DDBJ whole genome shotgun (WGS) entry which is preliminary data.</text>
</comment>
<organism evidence="2 3">
    <name type="scientific">Microbacterium capsulatum</name>
    <dbReference type="NCBI Taxonomy" id="3041921"/>
    <lineage>
        <taxon>Bacteria</taxon>
        <taxon>Bacillati</taxon>
        <taxon>Actinomycetota</taxon>
        <taxon>Actinomycetes</taxon>
        <taxon>Micrococcales</taxon>
        <taxon>Microbacteriaceae</taxon>
        <taxon>Microbacterium</taxon>
    </lineage>
</organism>
<evidence type="ECO:0000256" key="1">
    <source>
        <dbReference type="ARBA" id="ARBA00010552"/>
    </source>
</evidence>
<keyword evidence="2" id="KW-0378">Hydrolase</keyword>
<evidence type="ECO:0000313" key="2">
    <source>
        <dbReference type="EMBL" id="MDQ4215612.1"/>
    </source>
</evidence>
<protein>
    <submittedName>
        <fullName evidence="2">RidA family protein</fullName>
        <ecNumber evidence="2">3.5.-.-</ecNumber>
    </submittedName>
</protein>
<evidence type="ECO:0000313" key="3">
    <source>
        <dbReference type="Proteomes" id="UP001230289"/>
    </source>
</evidence>
<name>A0ABU0XKE9_9MICO</name>
<proteinExistence type="inferred from homology"/>
<dbReference type="EMBL" id="JAVFCB010000012">
    <property type="protein sequence ID" value="MDQ4215612.1"/>
    <property type="molecule type" value="Genomic_DNA"/>
</dbReference>
<dbReference type="Gene3D" id="3.30.1330.40">
    <property type="entry name" value="RutC-like"/>
    <property type="match status" value="1"/>
</dbReference>
<dbReference type="InterPro" id="IPR006175">
    <property type="entry name" value="YjgF/YER057c/UK114"/>
</dbReference>
<dbReference type="SUPFAM" id="SSF55298">
    <property type="entry name" value="YjgF-like"/>
    <property type="match status" value="1"/>
</dbReference>
<keyword evidence="3" id="KW-1185">Reference proteome</keyword>
<accession>A0ABU0XKE9</accession>
<dbReference type="RefSeq" id="WP_308490562.1">
    <property type="nucleotide sequence ID" value="NZ_JAVFCB010000012.1"/>
</dbReference>
<dbReference type="PANTHER" id="PTHR11803">
    <property type="entry name" value="2-IMINOBUTANOATE/2-IMINOPROPANOATE DEAMINASE RIDA"/>
    <property type="match status" value="1"/>
</dbReference>
<dbReference type="Pfam" id="PF01042">
    <property type="entry name" value="Ribonuc_L-PSP"/>
    <property type="match status" value="1"/>
</dbReference>
<dbReference type="PANTHER" id="PTHR11803:SF58">
    <property type="entry name" value="PROTEIN HMF1-RELATED"/>
    <property type="match status" value="1"/>
</dbReference>
<dbReference type="EC" id="3.5.-.-" evidence="2"/>
<gene>
    <name evidence="2" type="ORF">RBR11_16975</name>
</gene>
<comment type="similarity">
    <text evidence="1">Belongs to the RutC family.</text>
</comment>
<dbReference type="Proteomes" id="UP001230289">
    <property type="component" value="Unassembled WGS sequence"/>
</dbReference>
<dbReference type="InterPro" id="IPR035959">
    <property type="entry name" value="RutC-like_sf"/>
</dbReference>
<sequence>MTAEPNLGTYGSARVANGIVFTSGKIGLDEDGRRPEEFSDEVRAAIADLDKTLREHGSDLTALLQVHCILSDMDRFAEFDAVYRELIPAPVPPRFTHGGDLVQDFRFEIVAVAAVRS</sequence>